<feature type="transmembrane region" description="Helical" evidence="6">
    <location>
        <begin position="265"/>
        <end position="286"/>
    </location>
</feature>
<feature type="transmembrane region" description="Helical" evidence="6">
    <location>
        <begin position="33"/>
        <end position="52"/>
    </location>
</feature>
<name>A0A0C6FIG7_9HYPH</name>
<evidence type="ECO:0000313" key="8">
    <source>
        <dbReference type="Proteomes" id="UP000061432"/>
    </source>
</evidence>
<evidence type="ECO:0000256" key="5">
    <source>
        <dbReference type="ARBA" id="ARBA00023136"/>
    </source>
</evidence>
<dbReference type="AlphaFoldDB" id="A0A0C6FIG7"/>
<reference evidence="7 8" key="1">
    <citation type="journal article" date="2015" name="Genome Announc.">
        <title>Complete Genome Sequence of Methylobacterium aquaticum Strain 22A, Isolated from Racomitrium japonicum Moss.</title>
        <authorList>
            <person name="Tani A."/>
            <person name="Ogura Y."/>
            <person name="Hayashi T."/>
            <person name="Kimbara K."/>
        </authorList>
    </citation>
    <scope>NUCLEOTIDE SEQUENCE [LARGE SCALE GENOMIC DNA]</scope>
    <source>
        <strain evidence="7 8">MA-22A</strain>
    </source>
</reference>
<keyword evidence="2" id="KW-1003">Cell membrane</keyword>
<protein>
    <submittedName>
        <fullName evidence="7">Membrane protein</fullName>
    </submittedName>
</protein>
<keyword evidence="3 6" id="KW-0812">Transmembrane</keyword>
<dbReference type="OrthoDB" id="9809583at2"/>
<dbReference type="EMBL" id="AP014704">
    <property type="protein sequence ID" value="BAQ48293.1"/>
    <property type="molecule type" value="Genomic_DNA"/>
</dbReference>
<feature type="transmembrane region" description="Helical" evidence="6">
    <location>
        <begin position="141"/>
        <end position="161"/>
    </location>
</feature>
<accession>A0A0C6FIG7</accession>
<keyword evidence="4 6" id="KW-1133">Transmembrane helix</keyword>
<evidence type="ECO:0000256" key="2">
    <source>
        <dbReference type="ARBA" id="ARBA00022475"/>
    </source>
</evidence>
<feature type="transmembrane region" description="Helical" evidence="6">
    <location>
        <begin position="59"/>
        <end position="75"/>
    </location>
</feature>
<gene>
    <name evidence="7" type="ORF">Maq22A_c27280</name>
</gene>
<evidence type="ECO:0000256" key="4">
    <source>
        <dbReference type="ARBA" id="ARBA00022989"/>
    </source>
</evidence>
<dbReference type="RefSeq" id="WP_060849057.1">
    <property type="nucleotide sequence ID" value="NZ_AP014704.1"/>
</dbReference>
<evidence type="ECO:0000256" key="3">
    <source>
        <dbReference type="ARBA" id="ARBA00022692"/>
    </source>
</evidence>
<reference evidence="8" key="2">
    <citation type="submission" date="2015-01" db="EMBL/GenBank/DDBJ databases">
        <title>Complete genome sequence of Methylobacterium aquaticum strain 22A.</title>
        <authorList>
            <person name="Tani A."/>
            <person name="Ogura Y."/>
            <person name="Hayashi T."/>
        </authorList>
    </citation>
    <scope>NUCLEOTIDE SEQUENCE [LARGE SCALE GENOMIC DNA]</scope>
    <source>
        <strain evidence="8">MA-22A</strain>
    </source>
</reference>
<comment type="subcellular location">
    <subcellularLocation>
        <location evidence="1">Cell membrane</location>
        <topology evidence="1">Multi-pass membrane protein</topology>
    </subcellularLocation>
</comment>
<keyword evidence="5 6" id="KW-0472">Membrane</keyword>
<dbReference type="PANTHER" id="PTHR30250">
    <property type="entry name" value="PST FAMILY PREDICTED COLANIC ACID TRANSPORTER"/>
    <property type="match status" value="1"/>
</dbReference>
<dbReference type="KEGG" id="maqu:Maq22A_c27280"/>
<dbReference type="InterPro" id="IPR050833">
    <property type="entry name" value="Poly_Biosynth_Transport"/>
</dbReference>
<feature type="transmembrane region" description="Helical" evidence="6">
    <location>
        <begin position="186"/>
        <end position="213"/>
    </location>
</feature>
<dbReference type="PANTHER" id="PTHR30250:SF11">
    <property type="entry name" value="O-ANTIGEN TRANSPORTER-RELATED"/>
    <property type="match status" value="1"/>
</dbReference>
<dbReference type="GO" id="GO:0005886">
    <property type="term" value="C:plasma membrane"/>
    <property type="evidence" value="ECO:0007669"/>
    <property type="project" value="UniProtKB-SubCell"/>
</dbReference>
<feature type="transmembrane region" description="Helical" evidence="6">
    <location>
        <begin position="377"/>
        <end position="395"/>
    </location>
</feature>
<evidence type="ECO:0000256" key="1">
    <source>
        <dbReference type="ARBA" id="ARBA00004651"/>
    </source>
</evidence>
<proteinExistence type="predicted"/>
<dbReference type="STRING" id="270351.Maq22A_c27280"/>
<feature type="transmembrane region" description="Helical" evidence="6">
    <location>
        <begin position="401"/>
        <end position="423"/>
    </location>
</feature>
<feature type="transmembrane region" description="Helical" evidence="6">
    <location>
        <begin position="435"/>
        <end position="456"/>
    </location>
</feature>
<dbReference type="Proteomes" id="UP000061432">
    <property type="component" value="Chromosome"/>
</dbReference>
<feature type="transmembrane region" description="Helical" evidence="6">
    <location>
        <begin position="348"/>
        <end position="370"/>
    </location>
</feature>
<feature type="transmembrane region" description="Helical" evidence="6">
    <location>
        <begin position="225"/>
        <end position="245"/>
    </location>
</feature>
<evidence type="ECO:0000313" key="7">
    <source>
        <dbReference type="EMBL" id="BAQ48293.1"/>
    </source>
</evidence>
<dbReference type="PATRIC" id="fig|270351.10.peg.5230"/>
<feature type="transmembrane region" description="Helical" evidence="6">
    <location>
        <begin position="112"/>
        <end position="134"/>
    </location>
</feature>
<feature type="transmembrane region" description="Helical" evidence="6">
    <location>
        <begin position="315"/>
        <end position="336"/>
    </location>
</feature>
<sequence length="476" mass="48193">MSADLDCVELPRSALLRSVRRHIGLSFLSHPSAYAVGVCVVSLLSMATTLIVPRLLDPVAFGSFALLGTLFQYAARADLGLSQLADRDLARAGATDAGAAAARGIALLRASWALGLLAIVILTPLAVAGAVASGRFAPGDAALAVVAGVLGMVAHAPTSLYRATSQHWDFALLALLQQASLTAPRLAGLLIGGVTGCFAALLLCSGLLALAFAHPGHALAWRLPVVLPMVRAALPLFVFNGFWLVAVTANRWIAALLSAPDQLGLFAFGANLALVGLTIVGAVAQVRYPKLLGAMARAPEGRSDLLAGELRRVSLVLAAGALAAIPVTAPLIALLFPGYEAAAGATVWLALACLPLGAVAWVVPMALVLTDAPLREAVRVFGPTLVLLAAAMTAGDALAGIAGQGLACAATGLFLFVGLAGIFRRAGILSPQAARRAVATQAVLLGLLALAAALWLHGAAPGATGSIPVPSGEASR</sequence>
<organism evidence="7 8">
    <name type="scientific">Methylobacterium aquaticum</name>
    <dbReference type="NCBI Taxonomy" id="270351"/>
    <lineage>
        <taxon>Bacteria</taxon>
        <taxon>Pseudomonadati</taxon>
        <taxon>Pseudomonadota</taxon>
        <taxon>Alphaproteobacteria</taxon>
        <taxon>Hyphomicrobiales</taxon>
        <taxon>Methylobacteriaceae</taxon>
        <taxon>Methylobacterium</taxon>
    </lineage>
</organism>
<evidence type="ECO:0000256" key="6">
    <source>
        <dbReference type="SAM" id="Phobius"/>
    </source>
</evidence>